<evidence type="ECO:0000256" key="1">
    <source>
        <dbReference type="ARBA" id="ARBA00006750"/>
    </source>
</evidence>
<name>A0A8J6EBG9_9EUKA</name>
<dbReference type="OrthoDB" id="449052at2759"/>
<accession>A0A8J6EBG9</accession>
<evidence type="ECO:0000256" key="2">
    <source>
        <dbReference type="ARBA" id="ARBA00022737"/>
    </source>
</evidence>
<keyword evidence="2" id="KW-0677">Repeat</keyword>
<dbReference type="EMBL" id="JAHDYR010000003">
    <property type="protein sequence ID" value="KAG9397165.1"/>
    <property type="molecule type" value="Genomic_DNA"/>
</dbReference>
<protein>
    <submittedName>
        <fullName evidence="6">CBS domain</fullName>
    </submittedName>
</protein>
<dbReference type="InterPro" id="IPR046342">
    <property type="entry name" value="CBS_dom_sf"/>
</dbReference>
<dbReference type="SMART" id="SM00116">
    <property type="entry name" value="CBS"/>
    <property type="match status" value="4"/>
</dbReference>
<comment type="caution">
    <text evidence="6">The sequence shown here is derived from an EMBL/GenBank/DDBJ whole genome shotgun (WGS) entry which is preliminary data.</text>
</comment>
<dbReference type="PROSITE" id="PS51371">
    <property type="entry name" value="CBS"/>
    <property type="match status" value="3"/>
</dbReference>
<dbReference type="Proteomes" id="UP000717585">
    <property type="component" value="Unassembled WGS sequence"/>
</dbReference>
<sequence>MTEDNNQSETIADFFKTSTCYDMMPDSGRVIVVDNTMSLYRIWRTLADNSVTHALVWDAILMKYTGIWTGKDIMSSFLMVYDHFVRDKPQSSHIFHYLDNIILKDWMHQYDSGRGLLFVRPEMSLSETTQILLENDIHRIPVMKQSSDAESLIFTVTFSRLIRHLVSRFRLPSQVLDTPVNELEGFYVDENCPTVRGSTLVLDAVRILTDRHISAIPIVDDDDHVISLISKNDFIRLSRALPSTLGDMGTVKLEDVLVVQAEDTRMICRPPSVLFGEVIKLVAEQHLTRVIIVDDAGKLKFVISLRHILGYLTRSTFAANEDVPME</sequence>
<gene>
    <name evidence="6" type="ORF">J8273_1074</name>
</gene>
<dbReference type="PANTHER" id="PTHR13780">
    <property type="entry name" value="AMP-ACTIVATED PROTEIN KINASE, GAMMA REGULATORY SUBUNIT"/>
    <property type="match status" value="1"/>
</dbReference>
<dbReference type="InterPro" id="IPR000644">
    <property type="entry name" value="CBS_dom"/>
</dbReference>
<keyword evidence="7" id="KW-1185">Reference proteome</keyword>
<dbReference type="Gene3D" id="3.10.580.10">
    <property type="entry name" value="CBS-domain"/>
    <property type="match status" value="2"/>
</dbReference>
<evidence type="ECO:0000259" key="5">
    <source>
        <dbReference type="PROSITE" id="PS51371"/>
    </source>
</evidence>
<dbReference type="PANTHER" id="PTHR13780:SF35">
    <property type="entry name" value="LD22662P"/>
    <property type="match status" value="1"/>
</dbReference>
<evidence type="ECO:0000256" key="3">
    <source>
        <dbReference type="ARBA" id="ARBA00023122"/>
    </source>
</evidence>
<organism evidence="6 7">
    <name type="scientific">Carpediemonas membranifera</name>
    <dbReference type="NCBI Taxonomy" id="201153"/>
    <lineage>
        <taxon>Eukaryota</taxon>
        <taxon>Metamonada</taxon>
        <taxon>Carpediemonas-like organisms</taxon>
        <taxon>Carpediemonas</taxon>
    </lineage>
</organism>
<evidence type="ECO:0000313" key="6">
    <source>
        <dbReference type="EMBL" id="KAG9397165.1"/>
    </source>
</evidence>
<dbReference type="AlphaFoldDB" id="A0A8J6EBG9"/>
<feature type="domain" description="CBS" evidence="5">
    <location>
        <begin position="188"/>
        <end position="245"/>
    </location>
</feature>
<evidence type="ECO:0000313" key="7">
    <source>
        <dbReference type="Proteomes" id="UP000717585"/>
    </source>
</evidence>
<dbReference type="SUPFAM" id="SSF54631">
    <property type="entry name" value="CBS-domain pair"/>
    <property type="match status" value="2"/>
</dbReference>
<evidence type="ECO:0000256" key="4">
    <source>
        <dbReference type="PROSITE-ProRule" id="PRU00703"/>
    </source>
</evidence>
<keyword evidence="3 4" id="KW-0129">CBS domain</keyword>
<reference evidence="6" key="1">
    <citation type="submission" date="2021-05" db="EMBL/GenBank/DDBJ databases">
        <title>A free-living protist that lacks canonical eukaryotic 1 DNA replication and segregation systems.</title>
        <authorList>
            <person name="Salas-Leiva D.E."/>
            <person name="Tromer E.C."/>
            <person name="Curtis B.A."/>
            <person name="Jerlstrom-Hultqvist J."/>
            <person name="Kolisko M."/>
            <person name="Yi Z."/>
            <person name="Salas-Leiva J.S."/>
            <person name="Gallot-Lavallee L."/>
            <person name="Kops G.J.P.L."/>
            <person name="Archibald J.M."/>
            <person name="Simpson A.G.B."/>
            <person name="Roger A.J."/>
        </authorList>
    </citation>
    <scope>NUCLEOTIDE SEQUENCE</scope>
    <source>
        <strain evidence="6">BICM</strain>
    </source>
</reference>
<feature type="domain" description="CBS" evidence="5">
    <location>
        <begin position="107"/>
        <end position="173"/>
    </location>
</feature>
<proteinExistence type="inferred from homology"/>
<dbReference type="InterPro" id="IPR050511">
    <property type="entry name" value="AMPK_gamma/SDS23_families"/>
</dbReference>
<dbReference type="Pfam" id="PF00571">
    <property type="entry name" value="CBS"/>
    <property type="match status" value="2"/>
</dbReference>
<comment type="similarity">
    <text evidence="1">Belongs to the 5'-AMP-activated protein kinase gamma subunit family.</text>
</comment>
<feature type="domain" description="CBS" evidence="5">
    <location>
        <begin position="23"/>
        <end position="85"/>
    </location>
</feature>